<dbReference type="Proteomes" id="UP000003688">
    <property type="component" value="Unassembled WGS sequence"/>
</dbReference>
<sequence length="472" mass="53799">MKSIVIIGGGFSGTTTAINLARLSATPLQITIVSNNRLPCRGIAYSTRNSSHLLNVVARNMSALADQPNHFVEWLSTRSEYLDEPLPKLREKFVPRKVYGDYLHCLFQWYFGTFAEEKKMKLETVHDEARDILIKDQRAKVILTGGRVVSADKVVLAVGNQAPADFRLRGLDVRSLKYIGNPWIGWETRLPSSDQDVLLIGTGLTMVDTFLTLRDLGWKGKIFAVSRNGLLPLSHFKGFDYPELLDDENATIEFRKIFSIFKQHYRTTLNSNLNPAILVDKLRPFTQRIWQNFSVFEKKQFNRRFRTQWNVMRHRIAPEIHRQLREAITQKQLEVIKGRLCECVESKEKMKIRVEGKHAKRVIEVGAVINCTGPQESYVPSESKLFKNLFFHGLVQPDEMNMGIKVAPSFSVIDRGGNTSEILFAMGALLKGTLWESTAVPELRTQAFRIAETIAERSHSSEIVEDVLEYSI</sequence>
<dbReference type="RefSeq" id="WP_007414013.1">
    <property type="nucleotide sequence ID" value="NZ_ABOX02000007.1"/>
</dbReference>
<dbReference type="Gene3D" id="3.50.50.100">
    <property type="match status" value="1"/>
</dbReference>
<dbReference type="AlphaFoldDB" id="B9XDW5"/>
<dbReference type="Gene3D" id="3.50.50.60">
    <property type="entry name" value="FAD/NAD(P)-binding domain"/>
    <property type="match status" value="1"/>
</dbReference>
<dbReference type="InterPro" id="IPR036188">
    <property type="entry name" value="FAD/NAD-bd_sf"/>
</dbReference>
<dbReference type="PANTHER" id="PTHR40254">
    <property type="entry name" value="BLR0577 PROTEIN"/>
    <property type="match status" value="1"/>
</dbReference>
<organism evidence="2 3">
    <name type="scientific">Pedosphaera parvula (strain Ellin514)</name>
    <dbReference type="NCBI Taxonomy" id="320771"/>
    <lineage>
        <taxon>Bacteria</taxon>
        <taxon>Pseudomonadati</taxon>
        <taxon>Verrucomicrobiota</taxon>
        <taxon>Pedosphaerae</taxon>
        <taxon>Pedosphaerales</taxon>
        <taxon>Pedosphaeraceae</taxon>
        <taxon>Pedosphaera</taxon>
    </lineage>
</organism>
<dbReference type="EMBL" id="ABOX02000007">
    <property type="protein sequence ID" value="EEF61856.1"/>
    <property type="molecule type" value="Genomic_DNA"/>
</dbReference>
<dbReference type="InterPro" id="IPR038732">
    <property type="entry name" value="HpyO/CreE_NAD-binding"/>
</dbReference>
<evidence type="ECO:0000259" key="1">
    <source>
        <dbReference type="Pfam" id="PF13454"/>
    </source>
</evidence>
<dbReference type="Pfam" id="PF13454">
    <property type="entry name" value="NAD_binding_9"/>
    <property type="match status" value="1"/>
</dbReference>
<reference evidence="2 3" key="1">
    <citation type="journal article" date="2011" name="J. Bacteriol.">
        <title>Genome sequence of 'Pedosphaera parvula' Ellin514, an aerobic Verrucomicrobial isolate from pasture soil.</title>
        <authorList>
            <person name="Kant R."/>
            <person name="van Passel M.W."/>
            <person name="Sangwan P."/>
            <person name="Palva A."/>
            <person name="Lucas S."/>
            <person name="Copeland A."/>
            <person name="Lapidus A."/>
            <person name="Glavina Del Rio T."/>
            <person name="Dalin E."/>
            <person name="Tice H."/>
            <person name="Bruce D."/>
            <person name="Goodwin L."/>
            <person name="Pitluck S."/>
            <person name="Chertkov O."/>
            <person name="Larimer F.W."/>
            <person name="Land M.L."/>
            <person name="Hauser L."/>
            <person name="Brettin T.S."/>
            <person name="Detter J.C."/>
            <person name="Han S."/>
            <person name="de Vos W.M."/>
            <person name="Janssen P.H."/>
            <person name="Smidt H."/>
        </authorList>
    </citation>
    <scope>NUCLEOTIDE SEQUENCE [LARGE SCALE GENOMIC DNA]</scope>
    <source>
        <strain evidence="2 3">Ellin514</strain>
    </source>
</reference>
<dbReference type="OrthoDB" id="101972at2"/>
<gene>
    <name evidence="2" type="ORF">Cflav_PD4519</name>
</gene>
<evidence type="ECO:0000313" key="3">
    <source>
        <dbReference type="Proteomes" id="UP000003688"/>
    </source>
</evidence>
<protein>
    <submittedName>
        <fullName evidence="2">FAD dependent oxidoreductase</fullName>
    </submittedName>
</protein>
<dbReference type="SUPFAM" id="SSF51905">
    <property type="entry name" value="FAD/NAD(P)-binding domain"/>
    <property type="match status" value="1"/>
</dbReference>
<accession>B9XDW5</accession>
<dbReference type="PANTHER" id="PTHR40254:SF1">
    <property type="entry name" value="BLR0577 PROTEIN"/>
    <property type="match status" value="1"/>
</dbReference>
<comment type="caution">
    <text evidence="2">The sequence shown here is derived from an EMBL/GenBank/DDBJ whole genome shotgun (WGS) entry which is preliminary data.</text>
</comment>
<dbReference type="STRING" id="320771.Cflav_PD4519"/>
<name>B9XDW5_PEDPL</name>
<keyword evidence="3" id="KW-1185">Reference proteome</keyword>
<evidence type="ECO:0000313" key="2">
    <source>
        <dbReference type="EMBL" id="EEF61856.1"/>
    </source>
</evidence>
<feature type="domain" description="FAD-dependent urate hydroxylase HpyO/Asp monooxygenase CreE-like FAD/NAD(P)-binding" evidence="1">
    <location>
        <begin position="5"/>
        <end position="161"/>
    </location>
</feature>
<proteinExistence type="predicted"/>
<dbReference type="InterPro" id="IPR052189">
    <property type="entry name" value="L-asp_N-monooxygenase_NS-form"/>
</dbReference>